<feature type="transmembrane region" description="Helical" evidence="5">
    <location>
        <begin position="247"/>
        <end position="264"/>
    </location>
</feature>
<evidence type="ECO:0000313" key="8">
    <source>
        <dbReference type="Proteomes" id="UP000053370"/>
    </source>
</evidence>
<accession>A0A0K8P9R8</accession>
<protein>
    <submittedName>
        <fullName evidence="7">GtrA-like protein</fullName>
    </submittedName>
</protein>
<proteinExistence type="predicted"/>
<gene>
    <name evidence="7" type="ORF">ATC1_11171</name>
</gene>
<evidence type="ECO:0000256" key="4">
    <source>
        <dbReference type="ARBA" id="ARBA00023136"/>
    </source>
</evidence>
<evidence type="ECO:0000256" key="5">
    <source>
        <dbReference type="SAM" id="Phobius"/>
    </source>
</evidence>
<evidence type="ECO:0000313" key="7">
    <source>
        <dbReference type="EMBL" id="GAP39249.1"/>
    </source>
</evidence>
<dbReference type="InterPro" id="IPR007267">
    <property type="entry name" value="GtrA_DPMS_TM"/>
</dbReference>
<dbReference type="EMBL" id="DF968179">
    <property type="protein sequence ID" value="GAP39249.1"/>
    <property type="molecule type" value="Genomic_DNA"/>
</dbReference>
<organism evidence="7">
    <name type="scientific">Flexilinea flocculi</name>
    <dbReference type="NCBI Taxonomy" id="1678840"/>
    <lineage>
        <taxon>Bacteria</taxon>
        <taxon>Bacillati</taxon>
        <taxon>Chloroflexota</taxon>
        <taxon>Anaerolineae</taxon>
        <taxon>Anaerolineales</taxon>
        <taxon>Anaerolineaceae</taxon>
        <taxon>Flexilinea</taxon>
    </lineage>
</organism>
<dbReference type="RefSeq" id="WP_152024190.1">
    <property type="nucleotide sequence ID" value="NZ_DF968179.1"/>
</dbReference>
<keyword evidence="2 5" id="KW-0812">Transmembrane</keyword>
<evidence type="ECO:0000256" key="1">
    <source>
        <dbReference type="ARBA" id="ARBA00004141"/>
    </source>
</evidence>
<dbReference type="STRING" id="1678840.ATC1_11171"/>
<keyword evidence="8" id="KW-1185">Reference proteome</keyword>
<feature type="transmembrane region" description="Helical" evidence="5">
    <location>
        <begin position="300"/>
        <end position="323"/>
    </location>
</feature>
<dbReference type="Pfam" id="PF04138">
    <property type="entry name" value="GtrA_DPMS_TM"/>
    <property type="match status" value="1"/>
</dbReference>
<evidence type="ECO:0000259" key="6">
    <source>
        <dbReference type="Pfam" id="PF04138"/>
    </source>
</evidence>
<dbReference type="Proteomes" id="UP000053370">
    <property type="component" value="Unassembled WGS sequence"/>
</dbReference>
<reference evidence="7" key="1">
    <citation type="journal article" date="2015" name="Genome Announc.">
        <title>Draft Genome Sequence of Anaerolineae Strain TC1, a Novel Isolate from a Methanogenic Wastewater Treatment System.</title>
        <authorList>
            <person name="Matsuura N."/>
            <person name="Tourlousse D.M."/>
            <person name="Sun L."/>
            <person name="Toyonaga M."/>
            <person name="Kuroda K."/>
            <person name="Ohashi A."/>
            <person name="Cruz R."/>
            <person name="Yamaguchi T."/>
            <person name="Sekiguchi Y."/>
        </authorList>
    </citation>
    <scope>NUCLEOTIDE SEQUENCE [LARGE SCALE GENOMIC DNA]</scope>
    <source>
        <strain evidence="7">TC1</strain>
    </source>
</reference>
<keyword evidence="4 5" id="KW-0472">Membrane</keyword>
<dbReference type="AlphaFoldDB" id="A0A0K8P9R8"/>
<comment type="subcellular location">
    <subcellularLocation>
        <location evidence="1">Membrane</location>
        <topology evidence="1">Multi-pass membrane protein</topology>
    </subcellularLocation>
</comment>
<dbReference type="GO" id="GO:0000271">
    <property type="term" value="P:polysaccharide biosynthetic process"/>
    <property type="evidence" value="ECO:0007669"/>
    <property type="project" value="InterPro"/>
</dbReference>
<name>A0A0K8P9R8_9CHLR</name>
<feature type="transmembrane region" description="Helical" evidence="5">
    <location>
        <begin position="276"/>
        <end position="294"/>
    </location>
</feature>
<sequence>MGSLKKIPFILVHLNQEIPLAKELEIIESTGTIPYCIIFLTKLKEKIPTDLSIPAVWADEKNISKRISETVLNIRHSSIDFDQIIIYKDDTSANEHDILQGIYFSVYEPEAFHIIEREISIQKQPRTLMWMTEKIFGTRLDEPDPYLWIVPKKAVMVLSEKSNGSGFFPLTWLNICHKENIPIRVSFLDKTTERYHGHRFINQYLVLFYSLGLFFRYLLSASVGLIADNAMFVFLNMLGQNHLCSLIFARIFSMLINYSLLRIIVFREKSNHYDSLIRYIALVIFSGAIVWLSLEIGSKYLAIPSIFIKMSVEFVMFFFNYFVTKKFVFAKKIHFPE</sequence>
<evidence type="ECO:0000256" key="3">
    <source>
        <dbReference type="ARBA" id="ARBA00022989"/>
    </source>
</evidence>
<feature type="domain" description="GtrA/DPMS transmembrane" evidence="6">
    <location>
        <begin position="216"/>
        <end position="329"/>
    </location>
</feature>
<dbReference type="GO" id="GO:0016020">
    <property type="term" value="C:membrane"/>
    <property type="evidence" value="ECO:0007669"/>
    <property type="project" value="UniProtKB-SubCell"/>
</dbReference>
<evidence type="ECO:0000256" key="2">
    <source>
        <dbReference type="ARBA" id="ARBA00022692"/>
    </source>
</evidence>
<keyword evidence="3 5" id="KW-1133">Transmembrane helix</keyword>
<feature type="transmembrane region" description="Helical" evidence="5">
    <location>
        <begin position="204"/>
        <end position="227"/>
    </location>
</feature>